<gene>
    <name evidence="9" type="ORF">AG1IA_03918</name>
</gene>
<dbReference type="GO" id="GO:0005875">
    <property type="term" value="C:microtubule associated complex"/>
    <property type="evidence" value="ECO:0007669"/>
    <property type="project" value="TreeGrafter"/>
</dbReference>
<comment type="caution">
    <text evidence="9">The sequence shown here is derived from an EMBL/GenBank/DDBJ whole genome shotgun (WGS) entry which is preliminary data.</text>
</comment>
<dbReference type="Pfam" id="PF00225">
    <property type="entry name" value="Kinesin"/>
    <property type="match status" value="1"/>
</dbReference>
<dbReference type="GO" id="GO:0003777">
    <property type="term" value="F:microtubule motor activity"/>
    <property type="evidence" value="ECO:0007669"/>
    <property type="project" value="InterPro"/>
</dbReference>
<dbReference type="GO" id="GO:0005524">
    <property type="term" value="F:ATP binding"/>
    <property type="evidence" value="ECO:0007669"/>
    <property type="project" value="UniProtKB-KW"/>
</dbReference>
<dbReference type="AlphaFoldDB" id="L8WZ02"/>
<dbReference type="GO" id="GO:0051231">
    <property type="term" value="P:spindle elongation"/>
    <property type="evidence" value="ECO:0007669"/>
    <property type="project" value="TreeGrafter"/>
</dbReference>
<dbReference type="InterPro" id="IPR027640">
    <property type="entry name" value="Kinesin-like_fam"/>
</dbReference>
<dbReference type="Proteomes" id="UP000011668">
    <property type="component" value="Unassembled WGS sequence"/>
</dbReference>
<accession>L8WZ02</accession>
<evidence type="ECO:0000256" key="5">
    <source>
        <dbReference type="ARBA" id="ARBA00023054"/>
    </source>
</evidence>
<keyword evidence="2" id="KW-0963">Cytoplasm</keyword>
<protein>
    <recommendedName>
        <fullName evidence="7">Kinesin-like protein</fullName>
    </recommendedName>
</protein>
<keyword evidence="5" id="KW-0175">Coiled coil</keyword>
<organism evidence="9 10">
    <name type="scientific">Thanatephorus cucumeris (strain AG1-IA)</name>
    <name type="common">Rice sheath blight fungus</name>
    <name type="synonym">Rhizoctonia solani</name>
    <dbReference type="NCBI Taxonomy" id="983506"/>
    <lineage>
        <taxon>Eukaryota</taxon>
        <taxon>Fungi</taxon>
        <taxon>Dikarya</taxon>
        <taxon>Basidiomycota</taxon>
        <taxon>Agaricomycotina</taxon>
        <taxon>Agaricomycetes</taxon>
        <taxon>Cantharellales</taxon>
        <taxon>Ceratobasidiaceae</taxon>
        <taxon>Rhizoctonia</taxon>
        <taxon>Rhizoctonia solani AG-1</taxon>
    </lineage>
</organism>
<dbReference type="HOGENOM" id="CLU_427098_0_0_1"/>
<keyword evidence="10" id="KW-1185">Reference proteome</keyword>
<dbReference type="SUPFAM" id="SSF52540">
    <property type="entry name" value="P-loop containing nucleoside triphosphate hydrolases"/>
    <property type="match status" value="1"/>
</dbReference>
<name>L8WZ02_THACA</name>
<dbReference type="PROSITE" id="PS00411">
    <property type="entry name" value="KINESIN_MOTOR_1"/>
    <property type="match status" value="1"/>
</dbReference>
<dbReference type="GO" id="GO:0005874">
    <property type="term" value="C:microtubule"/>
    <property type="evidence" value="ECO:0007669"/>
    <property type="project" value="UniProtKB-KW"/>
</dbReference>
<keyword evidence="3 7" id="KW-0547">Nucleotide-binding</keyword>
<evidence type="ECO:0000256" key="3">
    <source>
        <dbReference type="ARBA" id="ARBA00022741"/>
    </source>
</evidence>
<dbReference type="InterPro" id="IPR019821">
    <property type="entry name" value="Kinesin_motor_CS"/>
</dbReference>
<dbReference type="STRING" id="983506.L8WZ02"/>
<dbReference type="Gene3D" id="1.10.150.50">
    <property type="entry name" value="Transcription Factor, Ets-1"/>
    <property type="match status" value="1"/>
</dbReference>
<dbReference type="GO" id="GO:0007018">
    <property type="term" value="P:microtubule-based movement"/>
    <property type="evidence" value="ECO:0007669"/>
    <property type="project" value="InterPro"/>
</dbReference>
<sequence length="732" mass="81033">MWTWRLADELRSAGSLNLCLLAPLDHMGSVLLVGSLTSATNDVCGLCLSNARICYPPREMCSVLQLSAFVYNTSVKFALAFHTCCAWCFPDTCTVILTPSQEHDMSLSITAIEKNHIILSKLIRTWLNDNPPFDSVPEVTSRAEKNAEEPKQVVTVALRTRPFLENEGGGNGKELLPGVHARGQRMFVHVPSSKWNGPTIQHKPFDSDLAFGPESGSEQVYESLVANPGVSGTALKHEGENIHSSSRYGQVSTRNPKTYTISSLEEIISRSIFTRAQSYASSRFPNSHIPPQDVFTVGISLYELLGNKATDLLSRGEVGDGATVDIAEDKFGEIRVSAKIIPVTSPEQLAGIVATAASHRRTSATLKNETSSRSIIISNNLVPSSEPGRLMMVDLAGSERAADRSAHTKDRMEEARLINTSLMALKDCVRGRALVEAERLKKGDGKVGFQHIPYSTEASPITWSNNDFRTWVEKTSSKINAVKLAPFESGKQMCELEEQMFIQRCLESQKDELVGTSKSDNTSCLVVAKQNARPEELRTLAYNPPSMWSHFQVRDYIEKELPSVDLGKLMPTLVPNPRRGRDFIQDMGEAEFILTMTSSNKEGETIAVQEAKALHTKLWKIENDTWNATRATTLTQRQDPNAGTGMDDIFQFLDGQLDNPMVYGPGASGKADNTIPPSTTSLLFMDNTPEGIARRDEHIRRSQAQFEAQKAMLEREKAILEQWRKEHTEGDN</sequence>
<keyword evidence="4 7" id="KW-0067">ATP-binding</keyword>
<evidence type="ECO:0000256" key="6">
    <source>
        <dbReference type="PROSITE-ProRule" id="PRU00283"/>
    </source>
</evidence>
<dbReference type="GO" id="GO:0007052">
    <property type="term" value="P:mitotic spindle organization"/>
    <property type="evidence" value="ECO:0007669"/>
    <property type="project" value="TreeGrafter"/>
</dbReference>
<keyword evidence="7" id="KW-0505">Motor protein</keyword>
<feature type="domain" description="Kinesin motor" evidence="8">
    <location>
        <begin position="153"/>
        <end position="454"/>
    </location>
</feature>
<evidence type="ECO:0000313" key="9">
    <source>
        <dbReference type="EMBL" id="ELU42052.1"/>
    </source>
</evidence>
<evidence type="ECO:0000256" key="7">
    <source>
        <dbReference type="RuleBase" id="RU000394"/>
    </source>
</evidence>
<evidence type="ECO:0000313" key="10">
    <source>
        <dbReference type="Proteomes" id="UP000011668"/>
    </source>
</evidence>
<keyword evidence="7" id="KW-0493">Microtubule</keyword>
<dbReference type="OrthoDB" id="3176171at2759"/>
<dbReference type="SMART" id="SM00129">
    <property type="entry name" value="KISc"/>
    <property type="match status" value="1"/>
</dbReference>
<comment type="caution">
    <text evidence="6">Lacks conserved residue(s) required for the propagation of feature annotation.</text>
</comment>
<dbReference type="InterPro" id="IPR027417">
    <property type="entry name" value="P-loop_NTPase"/>
</dbReference>
<comment type="subcellular location">
    <subcellularLocation>
        <location evidence="1">Cytoplasm</location>
    </subcellularLocation>
</comment>
<evidence type="ECO:0000256" key="4">
    <source>
        <dbReference type="ARBA" id="ARBA00022840"/>
    </source>
</evidence>
<dbReference type="GO" id="GO:0005737">
    <property type="term" value="C:cytoplasm"/>
    <property type="evidence" value="ECO:0007669"/>
    <property type="project" value="UniProtKB-SubCell"/>
</dbReference>
<evidence type="ECO:0000256" key="1">
    <source>
        <dbReference type="ARBA" id="ARBA00004496"/>
    </source>
</evidence>
<dbReference type="PROSITE" id="PS50067">
    <property type="entry name" value="KINESIN_MOTOR_2"/>
    <property type="match status" value="1"/>
</dbReference>
<dbReference type="GO" id="GO:0008017">
    <property type="term" value="F:microtubule binding"/>
    <property type="evidence" value="ECO:0007669"/>
    <property type="project" value="InterPro"/>
</dbReference>
<comment type="similarity">
    <text evidence="6 7">Belongs to the TRAFAC class myosin-kinesin ATPase superfamily. Kinesin family.</text>
</comment>
<dbReference type="PANTHER" id="PTHR47969:SF15">
    <property type="entry name" value="CHROMOSOME-ASSOCIATED KINESIN KIF4A-RELATED"/>
    <property type="match status" value="1"/>
</dbReference>
<dbReference type="InterPro" id="IPR036961">
    <property type="entry name" value="Kinesin_motor_dom_sf"/>
</dbReference>
<dbReference type="PANTHER" id="PTHR47969">
    <property type="entry name" value="CHROMOSOME-ASSOCIATED KINESIN KIF4A-RELATED"/>
    <property type="match status" value="1"/>
</dbReference>
<dbReference type="EMBL" id="AFRT01000939">
    <property type="protein sequence ID" value="ELU42052.1"/>
    <property type="molecule type" value="Genomic_DNA"/>
</dbReference>
<evidence type="ECO:0000259" key="8">
    <source>
        <dbReference type="PROSITE" id="PS50067"/>
    </source>
</evidence>
<reference evidence="9 10" key="1">
    <citation type="journal article" date="2013" name="Nat. Commun.">
        <title>The evolution and pathogenic mechanisms of the rice sheath blight pathogen.</title>
        <authorList>
            <person name="Zheng A."/>
            <person name="Lin R."/>
            <person name="Xu L."/>
            <person name="Qin P."/>
            <person name="Tang C."/>
            <person name="Ai P."/>
            <person name="Zhang D."/>
            <person name="Liu Y."/>
            <person name="Sun Z."/>
            <person name="Feng H."/>
            <person name="Wang Y."/>
            <person name="Chen Y."/>
            <person name="Liang X."/>
            <person name="Fu R."/>
            <person name="Li Q."/>
            <person name="Zhang J."/>
            <person name="Yu X."/>
            <person name="Xie Z."/>
            <person name="Ding L."/>
            <person name="Guan P."/>
            <person name="Tang J."/>
            <person name="Liang Y."/>
            <person name="Wang S."/>
            <person name="Deng Q."/>
            <person name="Li S."/>
            <person name="Zhu J."/>
            <person name="Wang L."/>
            <person name="Liu H."/>
            <person name="Li P."/>
        </authorList>
    </citation>
    <scope>NUCLEOTIDE SEQUENCE [LARGE SCALE GENOMIC DNA]</scope>
    <source>
        <strain evidence="10">AG-1 IA</strain>
    </source>
</reference>
<dbReference type="Gene3D" id="3.40.850.10">
    <property type="entry name" value="Kinesin motor domain"/>
    <property type="match status" value="1"/>
</dbReference>
<evidence type="ECO:0000256" key="2">
    <source>
        <dbReference type="ARBA" id="ARBA00022490"/>
    </source>
</evidence>
<dbReference type="InterPro" id="IPR013761">
    <property type="entry name" value="SAM/pointed_sf"/>
</dbReference>
<proteinExistence type="inferred from homology"/>
<dbReference type="InterPro" id="IPR001752">
    <property type="entry name" value="Kinesin_motor_dom"/>
</dbReference>